<keyword evidence="7" id="KW-0539">Nucleus</keyword>
<evidence type="ECO:0000256" key="9">
    <source>
        <dbReference type="SAM" id="MobiDB-lite"/>
    </source>
</evidence>
<dbReference type="GO" id="GO:0070530">
    <property type="term" value="F:K63-linked polyubiquitin modification-dependent protein binding"/>
    <property type="evidence" value="ECO:0007669"/>
    <property type="project" value="TreeGrafter"/>
</dbReference>
<evidence type="ECO:0000256" key="4">
    <source>
        <dbReference type="ARBA" id="ARBA00022723"/>
    </source>
</evidence>
<dbReference type="PROSITE" id="PS51745">
    <property type="entry name" value="PB1"/>
    <property type="match status" value="1"/>
</dbReference>
<comment type="subcellular location">
    <subcellularLocation>
        <location evidence="2">Cytoplasm</location>
    </subcellularLocation>
    <subcellularLocation>
        <location evidence="1">Nucleus</location>
    </subcellularLocation>
</comment>
<dbReference type="InterPro" id="IPR053793">
    <property type="entry name" value="PB1-like"/>
</dbReference>
<evidence type="ECO:0000256" key="6">
    <source>
        <dbReference type="ARBA" id="ARBA00022833"/>
    </source>
</evidence>
<dbReference type="OrthoDB" id="441278at2759"/>
<proteinExistence type="predicted"/>
<feature type="compositionally biased region" description="Polar residues" evidence="9">
    <location>
        <begin position="211"/>
        <end position="227"/>
    </location>
</feature>
<evidence type="ECO:0008006" key="14">
    <source>
        <dbReference type="Google" id="ProtNLM"/>
    </source>
</evidence>
<dbReference type="FunFam" id="3.10.20.90:FF:000320">
    <property type="entry name" value="Predicted protein"/>
    <property type="match status" value="1"/>
</dbReference>
<dbReference type="EnsemblMetazoa" id="XM_014394192.2">
    <property type="protein sequence ID" value="XP_014249678.1"/>
    <property type="gene ID" value="LOC106666767"/>
</dbReference>
<dbReference type="PROSITE" id="PS50135">
    <property type="entry name" value="ZF_ZZ_2"/>
    <property type="match status" value="1"/>
</dbReference>
<sequence>MSLENAVLFKVYLVLPGEETQIRKFSIDRDVVTNFLYVKQKISALFPLLQNIELEIFWTDDDDDNIQICNDEELMIALTELQGVYKKIIVKPSAYQNLDLFKKKVNEDLHAGVECDACNKSVIGFRYKCVLCPDYDLCSECEQKQMHKEHVMFRLPFPIGITPFSRHRINKEINRFGKAFDKMAHGVRNWSHHGREKRQTRLRESLCPLTENPTFSENQQKEGTTPEETFNLVSLLQSVFNIDKETKFGEELCDIAKKINIIIKASEKDAPDKETEPTPTTFKKTEPTAPTTSGTGNDQLFNKSASTSDIKTSTACEMETEDGWALIKKECKIDEALKLMLSMGFSNEGGWLREMLIQTDGDIRKVIDKMMAINIF</sequence>
<dbReference type="KEGG" id="clec:106666767"/>
<dbReference type="SUPFAM" id="SSF54277">
    <property type="entry name" value="CAD &amp; PB1 domains"/>
    <property type="match status" value="1"/>
</dbReference>
<evidence type="ECO:0000313" key="12">
    <source>
        <dbReference type="EnsemblMetazoa" id="XP_014249678.1"/>
    </source>
</evidence>
<dbReference type="GO" id="GO:0007032">
    <property type="term" value="P:endosome organization"/>
    <property type="evidence" value="ECO:0007669"/>
    <property type="project" value="TreeGrafter"/>
</dbReference>
<dbReference type="GO" id="GO:0035973">
    <property type="term" value="P:aggrephagy"/>
    <property type="evidence" value="ECO:0007669"/>
    <property type="project" value="TreeGrafter"/>
</dbReference>
<dbReference type="SMART" id="SM00291">
    <property type="entry name" value="ZnF_ZZ"/>
    <property type="match status" value="1"/>
</dbReference>
<dbReference type="Gene3D" id="3.10.20.90">
    <property type="entry name" value="Phosphatidylinositol 3-kinase Catalytic Subunit, Chain A, domain 1"/>
    <property type="match status" value="1"/>
</dbReference>
<dbReference type="SUPFAM" id="SSF46934">
    <property type="entry name" value="UBA-like"/>
    <property type="match status" value="1"/>
</dbReference>
<feature type="domain" description="PB1" evidence="11">
    <location>
        <begin position="6"/>
        <end position="93"/>
    </location>
</feature>
<evidence type="ECO:0000256" key="7">
    <source>
        <dbReference type="ARBA" id="ARBA00023242"/>
    </source>
</evidence>
<dbReference type="Pfam" id="PF00564">
    <property type="entry name" value="PB1"/>
    <property type="match status" value="1"/>
</dbReference>
<dbReference type="GO" id="GO:0005634">
    <property type="term" value="C:nucleus"/>
    <property type="evidence" value="ECO:0007669"/>
    <property type="project" value="UniProtKB-SubCell"/>
</dbReference>
<dbReference type="InterPro" id="IPR052260">
    <property type="entry name" value="Autophagy_Rcpt_SigReg"/>
</dbReference>
<dbReference type="PANTHER" id="PTHR15090:SF0">
    <property type="entry name" value="SEQUESTOSOME-1"/>
    <property type="match status" value="1"/>
</dbReference>
<feature type="compositionally biased region" description="Polar residues" evidence="9">
    <location>
        <begin position="293"/>
        <end position="303"/>
    </location>
</feature>
<dbReference type="InterPro" id="IPR033741">
    <property type="entry name" value="SQSTM_UBA"/>
</dbReference>
<keyword evidence="4" id="KW-0479">Metal-binding</keyword>
<dbReference type="GO" id="GO:0000423">
    <property type="term" value="P:mitophagy"/>
    <property type="evidence" value="ECO:0007669"/>
    <property type="project" value="TreeGrafter"/>
</dbReference>
<evidence type="ECO:0000259" key="11">
    <source>
        <dbReference type="PROSITE" id="PS51745"/>
    </source>
</evidence>
<feature type="domain" description="ZZ-type" evidence="10">
    <location>
        <begin position="110"/>
        <end position="160"/>
    </location>
</feature>
<dbReference type="Gene3D" id="1.10.8.10">
    <property type="entry name" value="DNA helicase RuvA subunit, C-terminal domain"/>
    <property type="match status" value="1"/>
</dbReference>
<dbReference type="PANTHER" id="PTHR15090">
    <property type="entry name" value="SEQUESTOSOME 1-RELATED"/>
    <property type="match status" value="1"/>
</dbReference>
<dbReference type="OMA" id="FNNAFEW"/>
<dbReference type="SUPFAM" id="SSF57850">
    <property type="entry name" value="RING/U-box"/>
    <property type="match status" value="1"/>
</dbReference>
<dbReference type="GO" id="GO:0044753">
    <property type="term" value="C:amphisome"/>
    <property type="evidence" value="ECO:0007669"/>
    <property type="project" value="TreeGrafter"/>
</dbReference>
<dbReference type="RefSeq" id="XP_014249678.1">
    <property type="nucleotide sequence ID" value="XM_014394192.2"/>
</dbReference>
<dbReference type="GO" id="GO:0005080">
    <property type="term" value="F:protein kinase C binding"/>
    <property type="evidence" value="ECO:0007669"/>
    <property type="project" value="TreeGrafter"/>
</dbReference>
<evidence type="ECO:0000256" key="5">
    <source>
        <dbReference type="ARBA" id="ARBA00022771"/>
    </source>
</evidence>
<evidence type="ECO:0000256" key="2">
    <source>
        <dbReference type="ARBA" id="ARBA00004496"/>
    </source>
</evidence>
<dbReference type="Proteomes" id="UP000494040">
    <property type="component" value="Unassembled WGS sequence"/>
</dbReference>
<keyword evidence="13" id="KW-1185">Reference proteome</keyword>
<keyword evidence="6" id="KW-0862">Zinc</keyword>
<evidence type="ECO:0000256" key="3">
    <source>
        <dbReference type="ARBA" id="ARBA00022490"/>
    </source>
</evidence>
<dbReference type="GeneID" id="106666767"/>
<dbReference type="InterPro" id="IPR043145">
    <property type="entry name" value="Znf_ZZ_sf"/>
</dbReference>
<dbReference type="CDD" id="cd02340">
    <property type="entry name" value="ZZ_NBR1_like"/>
    <property type="match status" value="1"/>
</dbReference>
<evidence type="ECO:0000256" key="8">
    <source>
        <dbReference type="PROSITE-ProRule" id="PRU00228"/>
    </source>
</evidence>
<reference evidence="12" key="1">
    <citation type="submission" date="2022-01" db="UniProtKB">
        <authorList>
            <consortium name="EnsemblMetazoa"/>
        </authorList>
    </citation>
    <scope>IDENTIFICATION</scope>
</reference>
<dbReference type="PROSITE" id="PS01357">
    <property type="entry name" value="ZF_ZZ_1"/>
    <property type="match status" value="1"/>
</dbReference>
<dbReference type="Pfam" id="PF00569">
    <property type="entry name" value="ZZ"/>
    <property type="match status" value="1"/>
</dbReference>
<dbReference type="InterPro" id="IPR000270">
    <property type="entry name" value="PB1_dom"/>
</dbReference>
<dbReference type="Pfam" id="PF16577">
    <property type="entry name" value="UBA_5"/>
    <property type="match status" value="1"/>
</dbReference>
<feature type="region of interest" description="Disordered" evidence="9">
    <location>
        <begin position="268"/>
        <end position="303"/>
    </location>
</feature>
<dbReference type="Gene3D" id="3.30.60.90">
    <property type="match status" value="1"/>
</dbReference>
<dbReference type="AlphaFoldDB" id="A0A8I6RTZ5"/>
<dbReference type="GO" id="GO:0008270">
    <property type="term" value="F:zinc ion binding"/>
    <property type="evidence" value="ECO:0007669"/>
    <property type="project" value="UniProtKB-KW"/>
</dbReference>
<feature type="compositionally biased region" description="Low complexity" evidence="9">
    <location>
        <begin position="277"/>
        <end position="292"/>
    </location>
</feature>
<dbReference type="FunFam" id="3.30.60.90:FF:000016">
    <property type="entry name" value="Refractory to sigma P"/>
    <property type="match status" value="1"/>
</dbReference>
<organism evidence="12 13">
    <name type="scientific">Cimex lectularius</name>
    <name type="common">Bed bug</name>
    <name type="synonym">Acanthia lectularia</name>
    <dbReference type="NCBI Taxonomy" id="79782"/>
    <lineage>
        <taxon>Eukaryota</taxon>
        <taxon>Metazoa</taxon>
        <taxon>Ecdysozoa</taxon>
        <taxon>Arthropoda</taxon>
        <taxon>Hexapoda</taxon>
        <taxon>Insecta</taxon>
        <taxon>Pterygota</taxon>
        <taxon>Neoptera</taxon>
        <taxon>Paraneoptera</taxon>
        <taxon>Hemiptera</taxon>
        <taxon>Heteroptera</taxon>
        <taxon>Panheteroptera</taxon>
        <taxon>Cimicomorpha</taxon>
        <taxon>Cimicidae</taxon>
        <taxon>Cimex</taxon>
    </lineage>
</organism>
<dbReference type="InterPro" id="IPR009060">
    <property type="entry name" value="UBA-like_sf"/>
</dbReference>
<keyword evidence="3" id="KW-0963">Cytoplasm</keyword>
<name>A0A8I6RTZ5_CIMLE</name>
<dbReference type="CTD" id="35246"/>
<protein>
    <recommendedName>
        <fullName evidence="14">Sequestosome-1</fullName>
    </recommendedName>
</protein>
<dbReference type="InterPro" id="IPR000433">
    <property type="entry name" value="Znf_ZZ"/>
</dbReference>
<evidence type="ECO:0000256" key="1">
    <source>
        <dbReference type="ARBA" id="ARBA00004123"/>
    </source>
</evidence>
<keyword evidence="5 8" id="KW-0863">Zinc-finger</keyword>
<evidence type="ECO:0000313" key="13">
    <source>
        <dbReference type="Proteomes" id="UP000494040"/>
    </source>
</evidence>
<feature type="region of interest" description="Disordered" evidence="9">
    <location>
        <begin position="190"/>
        <end position="227"/>
    </location>
</feature>
<dbReference type="GO" id="GO:0016235">
    <property type="term" value="C:aggresome"/>
    <property type="evidence" value="ECO:0007669"/>
    <property type="project" value="TreeGrafter"/>
</dbReference>
<accession>A0A8I6RTZ5</accession>
<evidence type="ECO:0000259" key="10">
    <source>
        <dbReference type="PROSITE" id="PS50135"/>
    </source>
</evidence>